<organism evidence="2 3">
    <name type="scientific">Flavobacterium geliluteum</name>
    <dbReference type="NCBI Taxonomy" id="2816120"/>
    <lineage>
        <taxon>Bacteria</taxon>
        <taxon>Pseudomonadati</taxon>
        <taxon>Bacteroidota</taxon>
        <taxon>Flavobacteriia</taxon>
        <taxon>Flavobacteriales</taxon>
        <taxon>Flavobacteriaceae</taxon>
        <taxon>Flavobacterium</taxon>
    </lineage>
</organism>
<dbReference type="Proteomes" id="UP000675047">
    <property type="component" value="Unassembled WGS sequence"/>
</dbReference>
<proteinExistence type="predicted"/>
<feature type="domain" description="Flavoprotein pyridine nucleotide cytochrome reductase-like FAD-binding" evidence="1">
    <location>
        <begin position="22"/>
        <end position="111"/>
    </location>
</feature>
<dbReference type="InterPro" id="IPR017938">
    <property type="entry name" value="Riboflavin_synthase-like_b-brl"/>
</dbReference>
<dbReference type="InterPro" id="IPR039374">
    <property type="entry name" value="SIP_fam"/>
</dbReference>
<evidence type="ECO:0000313" key="2">
    <source>
        <dbReference type="EMBL" id="MBP4137048.1"/>
    </source>
</evidence>
<reference evidence="2 3" key="1">
    <citation type="submission" date="2021-03" db="EMBL/GenBank/DDBJ databases">
        <title>Flavobacterium Flabelliformis Sp. Nov. And Flavobacterium Geliluteum Sp. Nov., Two Novel Multidrug Resistant Psychrophilic Species Isolated From Antarctica.</title>
        <authorList>
            <person name="Kralova S."/>
            <person name="Busse H.J."/>
            <person name="Bezdicek M."/>
            <person name="Nykrynova M."/>
            <person name="Kroupova E."/>
            <person name="Krsek D."/>
            <person name="Sedlacek I."/>
        </authorList>
    </citation>
    <scope>NUCLEOTIDE SEQUENCE [LARGE SCALE GENOMIC DNA]</scope>
    <source>
        <strain evidence="2 3">P7388</strain>
    </source>
</reference>
<dbReference type="AlphaFoldDB" id="A0A940XD26"/>
<dbReference type="SUPFAM" id="SSF63380">
    <property type="entry name" value="Riboflavin synthase domain-like"/>
    <property type="match status" value="1"/>
</dbReference>
<dbReference type="Gene3D" id="2.40.30.10">
    <property type="entry name" value="Translation factors"/>
    <property type="match status" value="1"/>
</dbReference>
<evidence type="ECO:0000259" key="1">
    <source>
        <dbReference type="Pfam" id="PF00970"/>
    </source>
</evidence>
<protein>
    <submittedName>
        <fullName evidence="2">Siderophore-interacting protein</fullName>
    </submittedName>
</protein>
<dbReference type="EMBL" id="JAGFBV010000003">
    <property type="protein sequence ID" value="MBP4137048.1"/>
    <property type="molecule type" value="Genomic_DNA"/>
</dbReference>
<dbReference type="PANTHER" id="PTHR30157:SF0">
    <property type="entry name" value="NADPH-DEPENDENT FERRIC-CHELATE REDUCTASE"/>
    <property type="match status" value="1"/>
</dbReference>
<sequence>MISSIPKWLGDLFEGTLRPNVKIRDTTYLSPKIKKIRFQGNVSRVNIPMGYANVIRVSETEFRNYTLIHHDTENDIFDIVFHIHGNGVGSHYINGLTKNDELYISPPRGKKLYEPSVKKQFIFGDETSLGFASSILPSLKEYKHQYLFCFELEEENHNVPQLLGLDLYVVFQKNNSFSNENWINKLPIFETDNWLDANFILTGNITSIRIFKKILKEKKVNRISSQGYWLEGKKGI</sequence>
<dbReference type="InterPro" id="IPR008333">
    <property type="entry name" value="Cbr1-like_FAD-bd_dom"/>
</dbReference>
<accession>A0A940XD26</accession>
<evidence type="ECO:0000313" key="3">
    <source>
        <dbReference type="Proteomes" id="UP000675047"/>
    </source>
</evidence>
<comment type="caution">
    <text evidence="2">The sequence shown here is derived from an EMBL/GenBank/DDBJ whole genome shotgun (WGS) entry which is preliminary data.</text>
</comment>
<dbReference type="PANTHER" id="PTHR30157">
    <property type="entry name" value="FERRIC REDUCTASE, NADPH-DEPENDENT"/>
    <property type="match status" value="1"/>
</dbReference>
<dbReference type="RefSeq" id="WP_210665091.1">
    <property type="nucleotide sequence ID" value="NZ_JAGFBV010000003.1"/>
</dbReference>
<keyword evidence="3" id="KW-1185">Reference proteome</keyword>
<dbReference type="Pfam" id="PF00970">
    <property type="entry name" value="FAD_binding_6"/>
    <property type="match status" value="1"/>
</dbReference>
<gene>
    <name evidence="2" type="ORF">J3495_03020</name>
</gene>
<name>A0A940XD26_9FLAO</name>